<keyword evidence="3" id="KW-1185">Reference proteome</keyword>
<dbReference type="Pfam" id="PF05970">
    <property type="entry name" value="PIF1"/>
    <property type="match status" value="1"/>
</dbReference>
<evidence type="ECO:0000259" key="2">
    <source>
        <dbReference type="Pfam" id="PF05970"/>
    </source>
</evidence>
<evidence type="ECO:0000313" key="3">
    <source>
        <dbReference type="Proteomes" id="UP000887565"/>
    </source>
</evidence>
<comment type="catalytic activity">
    <reaction evidence="1">
        <text>ATP + H2O = ADP + phosphate + H(+)</text>
        <dbReference type="Rhea" id="RHEA:13065"/>
        <dbReference type="ChEBI" id="CHEBI:15377"/>
        <dbReference type="ChEBI" id="CHEBI:15378"/>
        <dbReference type="ChEBI" id="CHEBI:30616"/>
        <dbReference type="ChEBI" id="CHEBI:43474"/>
        <dbReference type="ChEBI" id="CHEBI:456216"/>
        <dbReference type="EC" id="5.6.2.3"/>
    </reaction>
</comment>
<comment type="cofactor">
    <cofactor evidence="1">
        <name>Mg(2+)</name>
        <dbReference type="ChEBI" id="CHEBI:18420"/>
    </cofactor>
</comment>
<dbReference type="GO" id="GO:0016787">
    <property type="term" value="F:hydrolase activity"/>
    <property type="evidence" value="ECO:0007669"/>
    <property type="project" value="UniProtKB-KW"/>
</dbReference>
<dbReference type="EC" id="5.6.2.3" evidence="1"/>
<dbReference type="AlphaFoldDB" id="A0A915L555"/>
<dbReference type="SUPFAM" id="SSF52540">
    <property type="entry name" value="P-loop containing nucleoside triphosphate hydrolases"/>
    <property type="match status" value="1"/>
</dbReference>
<keyword evidence="1" id="KW-0234">DNA repair</keyword>
<accession>A0A915L555</accession>
<comment type="similarity">
    <text evidence="1">Belongs to the helicase family.</text>
</comment>
<evidence type="ECO:0000256" key="1">
    <source>
        <dbReference type="RuleBase" id="RU363044"/>
    </source>
</evidence>
<dbReference type="InterPro" id="IPR010285">
    <property type="entry name" value="DNA_helicase_pif1-like_DEAD"/>
</dbReference>
<dbReference type="GO" id="GO:0043139">
    <property type="term" value="F:5'-3' DNA helicase activity"/>
    <property type="evidence" value="ECO:0007669"/>
    <property type="project" value="UniProtKB-EC"/>
</dbReference>
<name>A0A915L555_ROMCU</name>
<keyword evidence="1" id="KW-0067">ATP-binding</keyword>
<dbReference type="Gene3D" id="3.40.50.300">
    <property type="entry name" value="P-loop containing nucleotide triphosphate hydrolases"/>
    <property type="match status" value="1"/>
</dbReference>
<organism evidence="3 4">
    <name type="scientific">Romanomermis culicivorax</name>
    <name type="common">Nematode worm</name>
    <dbReference type="NCBI Taxonomy" id="13658"/>
    <lineage>
        <taxon>Eukaryota</taxon>
        <taxon>Metazoa</taxon>
        <taxon>Ecdysozoa</taxon>
        <taxon>Nematoda</taxon>
        <taxon>Enoplea</taxon>
        <taxon>Dorylaimia</taxon>
        <taxon>Mermithida</taxon>
        <taxon>Mermithoidea</taxon>
        <taxon>Mermithidae</taxon>
        <taxon>Romanomermis</taxon>
    </lineage>
</organism>
<sequence>MEQWSTEAKNFNYNNVHKEINMSDLISKALNHNDPDPPPQLFNYKEQEELGSGGTGKTFVYNLLIHWANSKGIRVMACTSTGIAAPLLTAGQTAHSTFSIMNDYIDRVMQSIQFRDAKPQPFGGKVFLIVEVGNGENFMAETNLKPILSEMGVYSREDLIDFCFQKAKLENLLEYLDSFRDSAILAPTNLTVDLLNLQILNAMP</sequence>
<dbReference type="GO" id="GO:0005524">
    <property type="term" value="F:ATP binding"/>
    <property type="evidence" value="ECO:0007669"/>
    <property type="project" value="UniProtKB-KW"/>
</dbReference>
<dbReference type="GO" id="GO:0006310">
    <property type="term" value="P:DNA recombination"/>
    <property type="evidence" value="ECO:0007669"/>
    <property type="project" value="UniProtKB-KW"/>
</dbReference>
<dbReference type="GO" id="GO:0006281">
    <property type="term" value="P:DNA repair"/>
    <property type="evidence" value="ECO:0007669"/>
    <property type="project" value="UniProtKB-KW"/>
</dbReference>
<dbReference type="PANTHER" id="PTHR10492:SF57">
    <property type="entry name" value="ATP-DEPENDENT DNA HELICASE"/>
    <property type="match status" value="1"/>
</dbReference>
<dbReference type="WBParaSite" id="nRc.2.0.1.t46184-RA">
    <property type="protein sequence ID" value="nRc.2.0.1.t46184-RA"/>
    <property type="gene ID" value="nRc.2.0.1.g46184"/>
</dbReference>
<keyword evidence="1" id="KW-0547">Nucleotide-binding</keyword>
<dbReference type="InterPro" id="IPR027417">
    <property type="entry name" value="P-loop_NTPase"/>
</dbReference>
<dbReference type="PANTHER" id="PTHR10492">
    <property type="match status" value="1"/>
</dbReference>
<protein>
    <recommendedName>
        <fullName evidence="1">ATP-dependent DNA helicase</fullName>
        <ecNumber evidence="1">5.6.2.3</ecNumber>
    </recommendedName>
</protein>
<dbReference type="Proteomes" id="UP000887565">
    <property type="component" value="Unplaced"/>
</dbReference>
<evidence type="ECO:0000313" key="4">
    <source>
        <dbReference type="WBParaSite" id="nRc.2.0.1.t46184-RA"/>
    </source>
</evidence>
<keyword evidence="1" id="KW-0378">Hydrolase</keyword>
<feature type="domain" description="DNA helicase Pif1-like DEAD-box helicase" evidence="2">
    <location>
        <begin position="51"/>
        <end position="108"/>
    </location>
</feature>
<proteinExistence type="inferred from homology"/>
<reference evidence="4" key="1">
    <citation type="submission" date="2022-11" db="UniProtKB">
        <authorList>
            <consortium name="WormBaseParasite"/>
        </authorList>
    </citation>
    <scope>IDENTIFICATION</scope>
</reference>
<dbReference type="GO" id="GO:0000723">
    <property type="term" value="P:telomere maintenance"/>
    <property type="evidence" value="ECO:0007669"/>
    <property type="project" value="InterPro"/>
</dbReference>
<keyword evidence="1" id="KW-0233">DNA recombination</keyword>
<keyword evidence="1" id="KW-0347">Helicase</keyword>
<keyword evidence="1" id="KW-0227">DNA damage</keyword>